<keyword evidence="4 12" id="KW-0808">Transferase</keyword>
<organism evidence="12 13">
    <name type="scientific">Carex littledalei</name>
    <dbReference type="NCBI Taxonomy" id="544730"/>
    <lineage>
        <taxon>Eukaryota</taxon>
        <taxon>Viridiplantae</taxon>
        <taxon>Streptophyta</taxon>
        <taxon>Embryophyta</taxon>
        <taxon>Tracheophyta</taxon>
        <taxon>Spermatophyta</taxon>
        <taxon>Magnoliopsida</taxon>
        <taxon>Liliopsida</taxon>
        <taxon>Poales</taxon>
        <taxon>Cyperaceae</taxon>
        <taxon>Cyperoideae</taxon>
        <taxon>Cariceae</taxon>
        <taxon>Carex</taxon>
        <taxon>Carex subgen. Euthyceras</taxon>
    </lineage>
</organism>
<keyword evidence="8" id="KW-0443">Lipid metabolism</keyword>
<evidence type="ECO:0000313" key="12">
    <source>
        <dbReference type="EMBL" id="KAF3320115.1"/>
    </source>
</evidence>
<dbReference type="InterPro" id="IPR007130">
    <property type="entry name" value="DAGAT"/>
</dbReference>
<comment type="caution">
    <text evidence="12">The sequence shown here is derived from an EMBL/GenBank/DDBJ whole genome shotgun (WGS) entry which is preliminary data.</text>
</comment>
<reference evidence="12" key="1">
    <citation type="submission" date="2020-01" db="EMBL/GenBank/DDBJ databases">
        <title>Genome sequence of Kobresia littledalei, the first chromosome-level genome in the family Cyperaceae.</title>
        <authorList>
            <person name="Qu G."/>
        </authorList>
    </citation>
    <scope>NUCLEOTIDE SEQUENCE</scope>
    <source>
        <strain evidence="12">C.B.Clarke</strain>
        <tissue evidence="12">Leaf</tissue>
    </source>
</reference>
<comment type="subcellular location">
    <subcellularLocation>
        <location evidence="1">Endoplasmic reticulum membrane</location>
        <topology evidence="1">Multi-pass membrane protein</topology>
    </subcellularLocation>
</comment>
<dbReference type="SUPFAM" id="SSF69593">
    <property type="entry name" value="Glycerol-3-phosphate (1)-acyltransferase"/>
    <property type="match status" value="1"/>
</dbReference>
<evidence type="ECO:0000256" key="3">
    <source>
        <dbReference type="ARBA" id="ARBA00022516"/>
    </source>
</evidence>
<evidence type="ECO:0000313" key="13">
    <source>
        <dbReference type="Proteomes" id="UP000623129"/>
    </source>
</evidence>
<keyword evidence="13" id="KW-1185">Reference proteome</keyword>
<dbReference type="EMBL" id="SWLB01000146">
    <property type="protein sequence ID" value="KAF3320115.1"/>
    <property type="molecule type" value="Genomic_DNA"/>
</dbReference>
<evidence type="ECO:0000256" key="2">
    <source>
        <dbReference type="ARBA" id="ARBA00005420"/>
    </source>
</evidence>
<dbReference type="Pfam" id="PF03982">
    <property type="entry name" value="DAGAT"/>
    <property type="match status" value="1"/>
</dbReference>
<keyword evidence="10 12" id="KW-0012">Acyltransferase</keyword>
<keyword evidence="5 11" id="KW-0812">Transmembrane</keyword>
<dbReference type="GO" id="GO:0004144">
    <property type="term" value="F:diacylglycerol O-acyltransferase activity"/>
    <property type="evidence" value="ECO:0007669"/>
    <property type="project" value="UniProtKB-ARBA"/>
</dbReference>
<dbReference type="AlphaFoldDB" id="A0A833VC04"/>
<name>A0A833VC04_9POAL</name>
<dbReference type="OrthoDB" id="264532at2759"/>
<evidence type="ECO:0000256" key="9">
    <source>
        <dbReference type="ARBA" id="ARBA00023136"/>
    </source>
</evidence>
<evidence type="ECO:0000256" key="7">
    <source>
        <dbReference type="ARBA" id="ARBA00022989"/>
    </source>
</evidence>
<keyword evidence="6" id="KW-0256">Endoplasmic reticulum</keyword>
<dbReference type="GO" id="GO:0005789">
    <property type="term" value="C:endoplasmic reticulum membrane"/>
    <property type="evidence" value="ECO:0007669"/>
    <property type="project" value="UniProtKB-SubCell"/>
</dbReference>
<dbReference type="PANTHER" id="PTHR12317">
    <property type="entry name" value="DIACYLGLYCEROL O-ACYLTRANSFERASE"/>
    <property type="match status" value="1"/>
</dbReference>
<dbReference type="Proteomes" id="UP000623129">
    <property type="component" value="Unassembled WGS sequence"/>
</dbReference>
<feature type="transmembrane region" description="Helical" evidence="11">
    <location>
        <begin position="21"/>
        <end position="43"/>
    </location>
</feature>
<evidence type="ECO:0000256" key="8">
    <source>
        <dbReference type="ARBA" id="ARBA00023098"/>
    </source>
</evidence>
<dbReference type="PANTHER" id="PTHR12317:SF63">
    <property type="entry name" value="DIACYLGLYCEROL O-ACYLTRANSFERASE 2"/>
    <property type="match status" value="1"/>
</dbReference>
<evidence type="ECO:0000256" key="1">
    <source>
        <dbReference type="ARBA" id="ARBA00004477"/>
    </source>
</evidence>
<gene>
    <name evidence="12" type="ORF">FCM35_KLT22284</name>
</gene>
<keyword evidence="7 11" id="KW-1133">Transmembrane helix</keyword>
<evidence type="ECO:0000256" key="4">
    <source>
        <dbReference type="ARBA" id="ARBA00022679"/>
    </source>
</evidence>
<protein>
    <submittedName>
        <fullName evidence="12">Diacylglycerol O-acyltransferase 2</fullName>
    </submittedName>
</protein>
<keyword evidence="3" id="KW-0444">Lipid biosynthesis</keyword>
<evidence type="ECO:0000256" key="10">
    <source>
        <dbReference type="ARBA" id="ARBA00023315"/>
    </source>
</evidence>
<dbReference type="GO" id="GO:0019432">
    <property type="term" value="P:triglyceride biosynthetic process"/>
    <property type="evidence" value="ECO:0007669"/>
    <property type="project" value="TreeGrafter"/>
</dbReference>
<evidence type="ECO:0000256" key="6">
    <source>
        <dbReference type="ARBA" id="ARBA00022824"/>
    </source>
</evidence>
<proteinExistence type="inferred from homology"/>
<comment type="similarity">
    <text evidence="2">Belongs to the diacylglycerol acyltransferase family.</text>
</comment>
<accession>A0A833VC04</accession>
<evidence type="ECO:0000256" key="11">
    <source>
        <dbReference type="SAM" id="Phobius"/>
    </source>
</evidence>
<sequence length="227" mass="25313">MGNGETKERMKTDTKPTLYKSIIALYLWIGMIQFNFMLVAAAFFLPLRIGASILALLGLLRLIPINPKSKFGSKVARFISKNAYGYFPITVHLEDEKAFDPDQAYVFGYEPHTIFALGAWALTDRAGLTPLPRIKFMASSLAFNIPVLRHIWAWLGCVPVTRKSFIKQLAAGTSCITVPGGVQETIYLERNSEVAFLNSRKGFIKLAIEMGSPLVPVFCFGQMAINW</sequence>
<evidence type="ECO:0000256" key="5">
    <source>
        <dbReference type="ARBA" id="ARBA00022692"/>
    </source>
</evidence>
<keyword evidence="9 11" id="KW-0472">Membrane</keyword>